<dbReference type="EMBL" id="CP138894">
    <property type="protein sequence ID" value="WPK22972.1"/>
    <property type="molecule type" value="Genomic_DNA"/>
</dbReference>
<dbReference type="GO" id="GO:0097422">
    <property type="term" value="C:tubular endosome"/>
    <property type="evidence" value="ECO:0007669"/>
    <property type="project" value="TreeGrafter"/>
</dbReference>
<dbReference type="SUPFAM" id="SSF109993">
    <property type="entry name" value="VPS9 domain"/>
    <property type="match status" value="1"/>
</dbReference>
<keyword evidence="4" id="KW-1185">Reference proteome</keyword>
<gene>
    <name evidence="3" type="ORF">PUMCH_000195</name>
</gene>
<protein>
    <recommendedName>
        <fullName evidence="2">VPS9 domain-containing protein</fullName>
    </recommendedName>
</protein>
<dbReference type="PANTHER" id="PTHR24170:SF1">
    <property type="entry name" value="DOMAIN PROTEIN, PUTATIVE (AFU_ORTHOLOGUE AFUA_1G09870)-RELATED"/>
    <property type="match status" value="1"/>
</dbReference>
<evidence type="ECO:0000313" key="4">
    <source>
        <dbReference type="Proteomes" id="UP001338582"/>
    </source>
</evidence>
<comment type="similarity">
    <text evidence="1">Belongs to the UPF0507 family.</text>
</comment>
<dbReference type="GO" id="GO:0030133">
    <property type="term" value="C:transport vesicle"/>
    <property type="evidence" value="ECO:0007669"/>
    <property type="project" value="TreeGrafter"/>
</dbReference>
<dbReference type="SUPFAM" id="SSF48403">
    <property type="entry name" value="Ankyrin repeat"/>
    <property type="match status" value="1"/>
</dbReference>
<evidence type="ECO:0000256" key="1">
    <source>
        <dbReference type="ARBA" id="ARBA00007428"/>
    </source>
</evidence>
<organism evidence="3 4">
    <name type="scientific">Australozyma saopauloensis</name>
    <dbReference type="NCBI Taxonomy" id="291208"/>
    <lineage>
        <taxon>Eukaryota</taxon>
        <taxon>Fungi</taxon>
        <taxon>Dikarya</taxon>
        <taxon>Ascomycota</taxon>
        <taxon>Saccharomycotina</taxon>
        <taxon>Pichiomycetes</taxon>
        <taxon>Metschnikowiaceae</taxon>
        <taxon>Australozyma</taxon>
    </lineage>
</organism>
<sequence length="1211" mass="139362">MANGQNAIKHLPLLHNPLLNAIFNNPFHATSPTKHTIREIAERHSDFTILVPPSHVLRSGQDSSKRKLADLCYNDDEFLRSHVIISSAPFSVSTAPVSKAQLIIYNTMNGRQVLLRGGAILTGKNFKSSIRVKILSVAQFVSFCDYFPKGSRFLLLFIEDTLLHNLPQAQITNTHDRRLAGIDLNMNQKHDITFEDLLRNYPVLSKYMSHKFYTLFHHNNRKLDKLRTRQIMSPAEIASEFRTIESEAFAIIQDCVNSDSTDGDRVYTIFDSVAAKNPKVDMNQLIHEYVELNLYDKVWLQLIFQYSSGPEPSSGGSLGQAKVLTSELYKDLSCLSLNQLDIPVQDPWKLNVLQRRITEAITVLSKLLNSDVSKQRTKIAIIGEAISALTGKTEKSLQEDLVIDADTFIGLLIMVVVHSKINDLEAHLDYIRFFGGHGSGTELSHPHPQTNNQGYLNYVLSNFDAVIYLLSSTNATSEKSHVENMIAASALNYNFWYAIKTENISELTVVLEAVKREFGDNELPRSHFLKSKNINGESFLTSAIKTKNVNLFSILFEQTSSWISFEEIMFDRNTTSDQNLLMIALQEEASEIASVLIHFFQENATEEELVSYYNSCDKHGRTVGHYLSHDLVALKLVGSYINWDIKDNILQTPLAAVCRCYDRADYKELIKQVFAIVFEQNDRVLTFDNHIDKAGNSLLHVLAKGLLESELFSNSLALVDVNQMNNKQLTPMSLYVRYSRTENLEIILRQKSLVFAMEDPKLFYNVLDYYSFSASKLSTGSNGDFPFIQSLILQRFFSENFSAGLEKKIGFLNSRFDSNSNEWLINSIFTDRISELSFKSKYISIEKLYQFYHYQKRLPAIIFFPHPSVLLEYFMKGKSSVPMYLKFRMNRNLEYLNAFLASLNYLDEAIQNETFDAFSQFFLDHHDLKSDFFKWNRDIEHHNIECKLTHTQISEIVYFVEYSLDDVRKYLHIIKKLRKLTTVCGLKQCEQRNLFDRLLLTMTNIRNLEESASIEYRNVDRPYARIEPFLLWLEMCSEEILRNCGSLLNKVTRWRTSYSKIKELNNELHHIEQQIMVVSDSNKKLQQPEAIASPPLSRQNSLSVDLALTESEIPDDTSFFNFGLVDSKRARYKKLLLLKADGVKRLMDLNYEIKLEHEQLAASISQFISFRTGYLTLALKLLVNSNLNLLRYRVFELTKYRTEIWSCPLSI</sequence>
<dbReference type="GO" id="GO:0005085">
    <property type="term" value="F:guanyl-nucleotide exchange factor activity"/>
    <property type="evidence" value="ECO:0007669"/>
    <property type="project" value="TreeGrafter"/>
</dbReference>
<feature type="domain" description="VPS9" evidence="2">
    <location>
        <begin position="319"/>
        <end position="479"/>
    </location>
</feature>
<evidence type="ECO:0000313" key="3">
    <source>
        <dbReference type="EMBL" id="WPK22972.1"/>
    </source>
</evidence>
<dbReference type="Gene3D" id="1.25.40.20">
    <property type="entry name" value="Ankyrin repeat-containing domain"/>
    <property type="match status" value="1"/>
</dbReference>
<dbReference type="RefSeq" id="XP_062875359.1">
    <property type="nucleotide sequence ID" value="XM_063019289.1"/>
</dbReference>
<dbReference type="InterPro" id="IPR003123">
    <property type="entry name" value="VPS9"/>
</dbReference>
<dbReference type="PROSITE" id="PS51205">
    <property type="entry name" value="VPS9"/>
    <property type="match status" value="1"/>
</dbReference>
<dbReference type="Proteomes" id="UP001338582">
    <property type="component" value="Chromosome 1"/>
</dbReference>
<dbReference type="GO" id="GO:0045022">
    <property type="term" value="P:early endosome to late endosome transport"/>
    <property type="evidence" value="ECO:0007669"/>
    <property type="project" value="TreeGrafter"/>
</dbReference>
<dbReference type="InterPro" id="IPR036770">
    <property type="entry name" value="Ankyrin_rpt-contain_sf"/>
</dbReference>
<dbReference type="GO" id="GO:0005769">
    <property type="term" value="C:early endosome"/>
    <property type="evidence" value="ECO:0007669"/>
    <property type="project" value="TreeGrafter"/>
</dbReference>
<proteinExistence type="inferred from homology"/>
<dbReference type="GO" id="GO:0000149">
    <property type="term" value="F:SNARE binding"/>
    <property type="evidence" value="ECO:0007669"/>
    <property type="project" value="TreeGrafter"/>
</dbReference>
<dbReference type="PANTHER" id="PTHR24170">
    <property type="entry name" value="ANKYRIN REPEAT DOMAIN-CONTAINING PROTEIN 27"/>
    <property type="match status" value="1"/>
</dbReference>
<dbReference type="Gene3D" id="1.20.1050.80">
    <property type="entry name" value="VPS9 domain"/>
    <property type="match status" value="1"/>
</dbReference>
<evidence type="ECO:0000259" key="2">
    <source>
        <dbReference type="PROSITE" id="PS51205"/>
    </source>
</evidence>
<dbReference type="InterPro" id="IPR037191">
    <property type="entry name" value="VPS9_dom_sf"/>
</dbReference>
<dbReference type="KEGG" id="asau:88171264"/>
<dbReference type="GO" id="GO:0005886">
    <property type="term" value="C:plasma membrane"/>
    <property type="evidence" value="ECO:0007669"/>
    <property type="project" value="TreeGrafter"/>
</dbReference>
<reference evidence="3 4" key="1">
    <citation type="submission" date="2023-10" db="EMBL/GenBank/DDBJ databases">
        <title>Draft Genome Sequence of Candida saopaulonensis from a very Premature Infant with Sepsis.</title>
        <authorList>
            <person name="Ning Y."/>
            <person name="Dai R."/>
            <person name="Xiao M."/>
            <person name="Xu Y."/>
            <person name="Yan Q."/>
            <person name="Zhang L."/>
        </authorList>
    </citation>
    <scope>NUCLEOTIDE SEQUENCE [LARGE SCALE GENOMIC DNA]</scope>
    <source>
        <strain evidence="3 4">19XY460</strain>
    </source>
</reference>
<dbReference type="InterPro" id="IPR051248">
    <property type="entry name" value="UPF0507/Ank_repeat_27"/>
</dbReference>
<dbReference type="GeneID" id="88171264"/>
<dbReference type="Pfam" id="PF02204">
    <property type="entry name" value="VPS9"/>
    <property type="match status" value="1"/>
</dbReference>
<dbReference type="GO" id="GO:0005770">
    <property type="term" value="C:late endosome"/>
    <property type="evidence" value="ECO:0007669"/>
    <property type="project" value="TreeGrafter"/>
</dbReference>
<accession>A0AAX4H351</accession>
<name>A0AAX4H351_9ASCO</name>
<dbReference type="AlphaFoldDB" id="A0AAX4H351"/>